<accession>A0A0J8BQN6</accession>
<sequence length="57" mass="6491">MFYQSTASLNFRQQLCKLGFSKSQPSTLYTASPNPFLPHPKTLFSLSSSHQNKKIKK</sequence>
<dbReference type="AlphaFoldDB" id="A0A0J8BQN6"/>
<organism evidence="1 2">
    <name type="scientific">Beta vulgaris subsp. vulgaris</name>
    <name type="common">Beet</name>
    <dbReference type="NCBI Taxonomy" id="3555"/>
    <lineage>
        <taxon>Eukaryota</taxon>
        <taxon>Viridiplantae</taxon>
        <taxon>Streptophyta</taxon>
        <taxon>Embryophyta</taxon>
        <taxon>Tracheophyta</taxon>
        <taxon>Spermatophyta</taxon>
        <taxon>Magnoliopsida</taxon>
        <taxon>eudicotyledons</taxon>
        <taxon>Gunneridae</taxon>
        <taxon>Pentapetalae</taxon>
        <taxon>Caryophyllales</taxon>
        <taxon>Chenopodiaceae</taxon>
        <taxon>Betoideae</taxon>
        <taxon>Beta</taxon>
    </lineage>
</organism>
<protein>
    <submittedName>
        <fullName evidence="1">Uncharacterized protein</fullName>
    </submittedName>
</protein>
<name>A0A0J8BQN6_BETVV</name>
<keyword evidence="2" id="KW-1185">Reference proteome</keyword>
<dbReference type="Proteomes" id="UP000035740">
    <property type="component" value="Chromosome 9"/>
</dbReference>
<evidence type="ECO:0000313" key="2">
    <source>
        <dbReference type="Proteomes" id="UP000035740"/>
    </source>
</evidence>
<dbReference type="Gramene" id="KMT02253">
    <property type="protein sequence ID" value="KMT02253"/>
    <property type="gene ID" value="BVRB_9g206410"/>
</dbReference>
<evidence type="ECO:0000313" key="1">
    <source>
        <dbReference type="EMBL" id="KMT02253.1"/>
    </source>
</evidence>
<gene>
    <name evidence="1" type="ORF">BVRB_9g206410</name>
</gene>
<dbReference type="EMBL" id="KQ090179">
    <property type="protein sequence ID" value="KMT02253.1"/>
    <property type="molecule type" value="Genomic_DNA"/>
</dbReference>
<reference evidence="1 2" key="1">
    <citation type="journal article" date="2014" name="Nature">
        <title>The genome of the recently domesticated crop plant sugar beet (Beta vulgaris).</title>
        <authorList>
            <person name="Dohm J.C."/>
            <person name="Minoche A.E."/>
            <person name="Holtgrawe D."/>
            <person name="Capella-Gutierrez S."/>
            <person name="Zakrzewski F."/>
            <person name="Tafer H."/>
            <person name="Rupp O."/>
            <person name="Sorensen T.R."/>
            <person name="Stracke R."/>
            <person name="Reinhardt R."/>
            <person name="Goesmann A."/>
            <person name="Kraft T."/>
            <person name="Schulz B."/>
            <person name="Stadler P.F."/>
            <person name="Schmidt T."/>
            <person name="Gabaldon T."/>
            <person name="Lehrach H."/>
            <person name="Weisshaar B."/>
            <person name="Himmelbauer H."/>
        </authorList>
    </citation>
    <scope>NUCLEOTIDE SEQUENCE [LARGE SCALE GENOMIC DNA]</scope>
    <source>
        <tissue evidence="1">Taproot</tissue>
    </source>
</reference>
<proteinExistence type="predicted"/>